<dbReference type="AlphaFoldDB" id="W6YAG9"/>
<organism evidence="3 4">
    <name type="scientific">Cochliobolus carbonum (strain 26-R-13)</name>
    <name type="common">Maize leaf spot fungus</name>
    <name type="synonym">Bipolaris zeicola</name>
    <dbReference type="NCBI Taxonomy" id="930089"/>
    <lineage>
        <taxon>Eukaryota</taxon>
        <taxon>Fungi</taxon>
        <taxon>Dikarya</taxon>
        <taxon>Ascomycota</taxon>
        <taxon>Pezizomycotina</taxon>
        <taxon>Dothideomycetes</taxon>
        <taxon>Pleosporomycetidae</taxon>
        <taxon>Pleosporales</taxon>
        <taxon>Pleosporineae</taxon>
        <taxon>Pleosporaceae</taxon>
        <taxon>Bipolaris</taxon>
    </lineage>
</organism>
<accession>W6YAG9</accession>
<dbReference type="KEGG" id="bze:COCCADRAFT_27047"/>
<protein>
    <submittedName>
        <fullName evidence="3">Uncharacterized protein</fullName>
    </submittedName>
</protein>
<dbReference type="HOGENOM" id="CLU_1073580_0_0_1"/>
<feature type="region of interest" description="Disordered" evidence="1">
    <location>
        <begin position="118"/>
        <end position="155"/>
    </location>
</feature>
<dbReference type="OrthoDB" id="3680444at2759"/>
<reference evidence="3 4" key="1">
    <citation type="journal article" date="2013" name="PLoS Genet.">
        <title>Comparative genome structure, secondary metabolite, and effector coding capacity across Cochliobolus pathogens.</title>
        <authorList>
            <person name="Condon B.J."/>
            <person name="Leng Y."/>
            <person name="Wu D."/>
            <person name="Bushley K.E."/>
            <person name="Ohm R.A."/>
            <person name="Otillar R."/>
            <person name="Martin J."/>
            <person name="Schackwitz W."/>
            <person name="Grimwood J."/>
            <person name="MohdZainudin N."/>
            <person name="Xue C."/>
            <person name="Wang R."/>
            <person name="Manning V.A."/>
            <person name="Dhillon B."/>
            <person name="Tu Z.J."/>
            <person name="Steffenson B.J."/>
            <person name="Salamov A."/>
            <person name="Sun H."/>
            <person name="Lowry S."/>
            <person name="LaButti K."/>
            <person name="Han J."/>
            <person name="Copeland A."/>
            <person name="Lindquist E."/>
            <person name="Barry K."/>
            <person name="Schmutz J."/>
            <person name="Baker S.E."/>
            <person name="Ciuffetti L.M."/>
            <person name="Grigoriev I.V."/>
            <person name="Zhong S."/>
            <person name="Turgeon B.G."/>
        </authorList>
    </citation>
    <scope>NUCLEOTIDE SEQUENCE [LARGE SCALE GENOMIC DNA]</scope>
    <source>
        <strain evidence="3 4">26-R-13</strain>
    </source>
</reference>
<feature type="compositionally biased region" description="Pro residues" evidence="1">
    <location>
        <begin position="143"/>
        <end position="155"/>
    </location>
</feature>
<evidence type="ECO:0000313" key="3">
    <source>
        <dbReference type="EMBL" id="EUC32444.1"/>
    </source>
</evidence>
<dbReference type="RefSeq" id="XP_007713241.1">
    <property type="nucleotide sequence ID" value="XM_007715051.1"/>
</dbReference>
<gene>
    <name evidence="3" type="ORF">COCCADRAFT_27047</name>
</gene>
<feature type="chain" id="PRO_5004885596" evidence="2">
    <location>
        <begin position="20"/>
        <end position="259"/>
    </location>
</feature>
<proteinExistence type="predicted"/>
<dbReference type="GeneID" id="19146121"/>
<feature type="compositionally biased region" description="Low complexity" evidence="1">
    <location>
        <begin position="118"/>
        <end position="142"/>
    </location>
</feature>
<feature type="signal peptide" evidence="2">
    <location>
        <begin position="1"/>
        <end position="19"/>
    </location>
</feature>
<evidence type="ECO:0000313" key="4">
    <source>
        <dbReference type="Proteomes" id="UP000053841"/>
    </source>
</evidence>
<dbReference type="Proteomes" id="UP000053841">
    <property type="component" value="Unassembled WGS sequence"/>
</dbReference>
<name>W6YAG9_COCC2</name>
<evidence type="ECO:0000256" key="1">
    <source>
        <dbReference type="SAM" id="MobiDB-lite"/>
    </source>
</evidence>
<evidence type="ECO:0000256" key="2">
    <source>
        <dbReference type="SAM" id="SignalP"/>
    </source>
</evidence>
<keyword evidence="2" id="KW-0732">Signal</keyword>
<sequence length="259" mass="28657">MHFLTLLLTSVLAATLAMASPAPMPLPERFEPPWPATGPLSGSLPKNMAKIWVFDDMKCDDNGGRTYMVNVMPGRDRCLAFTNVGSIFSWFKSDIGLYHNYSPNQTHKKTWSLFLSLPQQHQSPSSQKQKTPLTQNPPSQQQQPPPPPQLLIPPPSSIPPSILIAPPTLLILLLIRHSQIPCLGTIITNTIMDALHARRARHLHMQHIGAAGAVAVVDAALLLGHGADVHRLRVFEEEVERDEEGEGDEFEDVHGLEIY</sequence>
<dbReference type="EMBL" id="KI964633">
    <property type="protein sequence ID" value="EUC32444.1"/>
    <property type="molecule type" value="Genomic_DNA"/>
</dbReference>
<keyword evidence="4" id="KW-1185">Reference proteome</keyword>